<evidence type="ECO:0000313" key="3">
    <source>
        <dbReference type="Proteomes" id="UP000555407"/>
    </source>
</evidence>
<gene>
    <name evidence="2" type="ORF">BJY22_000540</name>
</gene>
<organism evidence="2 3">
    <name type="scientific">Kribbella shirazensis</name>
    <dbReference type="NCBI Taxonomy" id="1105143"/>
    <lineage>
        <taxon>Bacteria</taxon>
        <taxon>Bacillati</taxon>
        <taxon>Actinomycetota</taxon>
        <taxon>Actinomycetes</taxon>
        <taxon>Propionibacteriales</taxon>
        <taxon>Kribbellaceae</taxon>
        <taxon>Kribbella</taxon>
    </lineage>
</organism>
<dbReference type="AlphaFoldDB" id="A0A7X5V562"/>
<feature type="compositionally biased region" description="Low complexity" evidence="1">
    <location>
        <begin position="42"/>
        <end position="76"/>
    </location>
</feature>
<dbReference type="RefSeq" id="WP_167203579.1">
    <property type="nucleotide sequence ID" value="NZ_JAASRO010000001.1"/>
</dbReference>
<evidence type="ECO:0000313" key="2">
    <source>
        <dbReference type="EMBL" id="NIK54823.1"/>
    </source>
</evidence>
<sequence>MRVQNGRLVALVAAVAVAAIAGGGALAYRQGPTANAEGGGTAAPLSTSPSPSASTPATSAPATSKPTPSKTSSTPSGPVKTKVDLKKLTEGRAPQVTYLSGRTIRGGAGEDVKVPGTTDIQEVARVGSSALAVVTKGSGTEMLTLDSEGNVTRRTPDVTQIVTTDDDSAAAYVATRLKETGEELPGATIYAEQTEVRKVTVEGVWNTTPLAYLNGKVYFEASTTQDGDSVLYEWTPGDAKPVQLKAIPKPLAVSSAGTAGSLTALNDQSSCSSLLTVPTGKRLWRTCDYLITGFTPDAATVIAGPKYQDGYGDGIAGALDAKTGKLLHEWTGVFRQTVPEDDQHLLLLADDGDETPASIIRCTISTGACELATPLANGQLLIGA</sequence>
<dbReference type="Proteomes" id="UP000555407">
    <property type="component" value="Unassembled WGS sequence"/>
</dbReference>
<protein>
    <submittedName>
        <fullName evidence="2">Uncharacterized protein</fullName>
    </submittedName>
</protein>
<accession>A0A7X5V562</accession>
<dbReference type="EMBL" id="JAASRO010000001">
    <property type="protein sequence ID" value="NIK54823.1"/>
    <property type="molecule type" value="Genomic_DNA"/>
</dbReference>
<proteinExistence type="predicted"/>
<keyword evidence="3" id="KW-1185">Reference proteome</keyword>
<comment type="caution">
    <text evidence="2">The sequence shown here is derived from an EMBL/GenBank/DDBJ whole genome shotgun (WGS) entry which is preliminary data.</text>
</comment>
<reference evidence="2 3" key="1">
    <citation type="submission" date="2020-03" db="EMBL/GenBank/DDBJ databases">
        <title>Sequencing the genomes of 1000 actinobacteria strains.</title>
        <authorList>
            <person name="Klenk H.-P."/>
        </authorList>
    </citation>
    <scope>NUCLEOTIDE SEQUENCE [LARGE SCALE GENOMIC DNA]</scope>
    <source>
        <strain evidence="2 3">DSM 45490</strain>
    </source>
</reference>
<evidence type="ECO:0000256" key="1">
    <source>
        <dbReference type="SAM" id="MobiDB-lite"/>
    </source>
</evidence>
<feature type="region of interest" description="Disordered" evidence="1">
    <location>
        <begin position="35"/>
        <end position="88"/>
    </location>
</feature>
<name>A0A7X5V562_9ACTN</name>